<comment type="caution">
    <text evidence="3">The sequence shown here is derived from an EMBL/GenBank/DDBJ whole genome shotgun (WGS) entry which is preliminary data.</text>
</comment>
<keyword evidence="2" id="KW-1133">Transmembrane helix</keyword>
<dbReference type="InterPro" id="IPR039672">
    <property type="entry name" value="MFS_2"/>
</dbReference>
<feature type="transmembrane region" description="Helical" evidence="2">
    <location>
        <begin position="12"/>
        <end position="32"/>
    </location>
</feature>
<evidence type="ECO:0000313" key="3">
    <source>
        <dbReference type="EMBL" id="MDP2488990.1"/>
    </source>
</evidence>
<keyword evidence="2" id="KW-0812">Transmembrane</keyword>
<feature type="transmembrane region" description="Helical" evidence="2">
    <location>
        <begin position="78"/>
        <end position="97"/>
    </location>
</feature>
<feature type="transmembrane region" description="Helical" evidence="2">
    <location>
        <begin position="252"/>
        <end position="276"/>
    </location>
</feature>
<evidence type="ECO:0000256" key="2">
    <source>
        <dbReference type="SAM" id="Phobius"/>
    </source>
</evidence>
<dbReference type="SUPFAM" id="SSF103473">
    <property type="entry name" value="MFS general substrate transporter"/>
    <property type="match status" value="1"/>
</dbReference>
<protein>
    <submittedName>
        <fullName evidence="3">Glycoside-pentoside-hexuronide (GPH):cation symporter</fullName>
    </submittedName>
</protein>
<dbReference type="InterPro" id="IPR036259">
    <property type="entry name" value="MFS_trans_sf"/>
</dbReference>
<name>A0ABD5A787_VIBSP</name>
<dbReference type="AlphaFoldDB" id="A0ABD5A787"/>
<dbReference type="PANTHER" id="PTHR11328:SF24">
    <property type="entry name" value="MAJOR FACILITATOR SUPERFAMILY (MFS) PROFILE DOMAIN-CONTAINING PROTEIN"/>
    <property type="match status" value="1"/>
</dbReference>
<dbReference type="EMBL" id="JAUYVK010000005">
    <property type="protein sequence ID" value="MDP2488990.1"/>
    <property type="molecule type" value="Genomic_DNA"/>
</dbReference>
<dbReference type="NCBIfam" id="TIGR00792">
    <property type="entry name" value="gph"/>
    <property type="match status" value="1"/>
</dbReference>
<keyword evidence="2" id="KW-0472">Membrane</keyword>
<dbReference type="PANTHER" id="PTHR11328">
    <property type="entry name" value="MAJOR FACILITATOR SUPERFAMILY DOMAIN-CONTAINING PROTEIN"/>
    <property type="match status" value="1"/>
</dbReference>
<feature type="transmembrane region" description="Helical" evidence="2">
    <location>
        <begin position="189"/>
        <end position="209"/>
    </location>
</feature>
<accession>A0ABD5A787</accession>
<feature type="transmembrane region" description="Helical" evidence="2">
    <location>
        <begin position="288"/>
        <end position="307"/>
    </location>
</feature>
<dbReference type="Gene3D" id="1.20.1250.20">
    <property type="entry name" value="MFS general substrate transporter like domains"/>
    <property type="match status" value="2"/>
</dbReference>
<dbReference type="Proteomes" id="UP001177883">
    <property type="component" value="Unassembled WGS sequence"/>
</dbReference>
<feature type="transmembrane region" description="Helical" evidence="2">
    <location>
        <begin position="344"/>
        <end position="368"/>
    </location>
</feature>
<feature type="transmembrane region" description="Helical" evidence="2">
    <location>
        <begin position="148"/>
        <end position="169"/>
    </location>
</feature>
<dbReference type="InterPro" id="IPR001927">
    <property type="entry name" value="Na/Gal_symport"/>
</dbReference>
<sequence length="471" mass="51067">MNELTTKDRIAYAVGGGFASNLGFYVMLVFFITYASDIYGIEPVTVGVITLISRLIDTVTDPLMGAIGDRTKSELGKYRFWVTYTAPFVGIATFFIFASPELSATFKVAYMYVAYILYSIISTAANIPYHSLTAYLTGNVKERTNIVLLKQFTGLLTQFVVSAGGIFILTHFSQTTSLDGSAVIDVTSYRYLGAFFGVLITLGFWVCAYGSRKNDTLERIQSDEKANGETQGAESASIVDIFKQMLVAFKSISLGCLALASSANTLTLAMTSGVTVQFYTYVMSDAELAVQGALFNVCFGAAAYLLVKWAVNHFGNKKAFVFICSLALIPSFILFATFDDSNVTYTVVMLALIMSLAQAGSLVTWMMVTDCADELKWKTKQNAAGVASSTLTFSNKFGSAIGAFLLGWVLNDIGYVPGAAEQGVDTISGLVFLMVVTPALGQLIALFSMIFYPLNKENHKQICMNLLGAEK</sequence>
<organism evidence="3 4">
    <name type="scientific">Vibrio splendidus</name>
    <dbReference type="NCBI Taxonomy" id="29497"/>
    <lineage>
        <taxon>Bacteria</taxon>
        <taxon>Pseudomonadati</taxon>
        <taxon>Pseudomonadota</taxon>
        <taxon>Gammaproteobacteria</taxon>
        <taxon>Vibrionales</taxon>
        <taxon>Vibrionaceae</taxon>
        <taxon>Vibrio</taxon>
    </lineage>
</organism>
<proteinExistence type="inferred from homology"/>
<feature type="transmembrane region" description="Helical" evidence="2">
    <location>
        <begin position="109"/>
        <end position="127"/>
    </location>
</feature>
<reference evidence="3" key="1">
    <citation type="submission" date="2023-07" db="EMBL/GenBank/DDBJ databases">
        <title>Genome content predicts the carbon catabolic preferences of heterotrophic bacteria.</title>
        <authorList>
            <person name="Gralka M."/>
        </authorList>
    </citation>
    <scope>NUCLEOTIDE SEQUENCE</scope>
    <source>
        <strain evidence="3">6E03</strain>
    </source>
</reference>
<gene>
    <name evidence="3" type="ORF">Q8W38_06575</name>
</gene>
<dbReference type="Pfam" id="PF13347">
    <property type="entry name" value="MFS_2"/>
    <property type="match status" value="1"/>
</dbReference>
<dbReference type="RefSeq" id="WP_102491221.1">
    <property type="nucleotide sequence ID" value="NZ_JAUYVK010000005.1"/>
</dbReference>
<evidence type="ECO:0000313" key="4">
    <source>
        <dbReference type="Proteomes" id="UP001177883"/>
    </source>
</evidence>
<evidence type="ECO:0000256" key="1">
    <source>
        <dbReference type="ARBA" id="ARBA00009617"/>
    </source>
</evidence>
<feature type="transmembrane region" description="Helical" evidence="2">
    <location>
        <begin position="319"/>
        <end position="338"/>
    </location>
</feature>
<feature type="transmembrane region" description="Helical" evidence="2">
    <location>
        <begin position="430"/>
        <end position="454"/>
    </location>
</feature>
<comment type="similarity">
    <text evidence="1">Belongs to the sodium:galactoside symporter (TC 2.A.2) family.</text>
</comment>
<feature type="transmembrane region" description="Helical" evidence="2">
    <location>
        <begin position="389"/>
        <end position="410"/>
    </location>
</feature>